<comment type="caution">
    <text evidence="2">The sequence shown here is derived from an EMBL/GenBank/DDBJ whole genome shotgun (WGS) entry which is preliminary data.</text>
</comment>
<dbReference type="AlphaFoldDB" id="A0A0F9U0Z0"/>
<gene>
    <name evidence="2" type="ORF">LCGC14_0664390</name>
</gene>
<evidence type="ECO:0000313" key="2">
    <source>
        <dbReference type="EMBL" id="KKN47288.1"/>
    </source>
</evidence>
<proteinExistence type="predicted"/>
<accession>A0A0F9U0Z0</accession>
<sequence>MLERVKKTFPEFYNILTANQIKKLLDDDKEEQKEKRLGASRGKPRTKTPQSPQ</sequence>
<evidence type="ECO:0000256" key="1">
    <source>
        <dbReference type="SAM" id="MobiDB-lite"/>
    </source>
</evidence>
<organism evidence="2">
    <name type="scientific">marine sediment metagenome</name>
    <dbReference type="NCBI Taxonomy" id="412755"/>
    <lineage>
        <taxon>unclassified sequences</taxon>
        <taxon>metagenomes</taxon>
        <taxon>ecological metagenomes</taxon>
    </lineage>
</organism>
<dbReference type="EMBL" id="LAZR01001284">
    <property type="protein sequence ID" value="KKN47288.1"/>
    <property type="molecule type" value="Genomic_DNA"/>
</dbReference>
<reference evidence="2" key="1">
    <citation type="journal article" date="2015" name="Nature">
        <title>Complex archaea that bridge the gap between prokaryotes and eukaryotes.</title>
        <authorList>
            <person name="Spang A."/>
            <person name="Saw J.H."/>
            <person name="Jorgensen S.L."/>
            <person name="Zaremba-Niedzwiedzka K."/>
            <person name="Martijn J."/>
            <person name="Lind A.E."/>
            <person name="van Eijk R."/>
            <person name="Schleper C."/>
            <person name="Guy L."/>
            <person name="Ettema T.J."/>
        </authorList>
    </citation>
    <scope>NUCLEOTIDE SEQUENCE</scope>
</reference>
<protein>
    <submittedName>
        <fullName evidence="2">Uncharacterized protein</fullName>
    </submittedName>
</protein>
<feature type="compositionally biased region" description="Basic and acidic residues" evidence="1">
    <location>
        <begin position="25"/>
        <end position="37"/>
    </location>
</feature>
<feature type="region of interest" description="Disordered" evidence="1">
    <location>
        <begin position="25"/>
        <end position="53"/>
    </location>
</feature>
<name>A0A0F9U0Z0_9ZZZZ</name>